<keyword evidence="4 9" id="KW-0067">ATP-binding</keyword>
<dbReference type="InterPro" id="IPR050489">
    <property type="entry name" value="Tyr-tRNA_synthase"/>
</dbReference>
<dbReference type="Pfam" id="PF00579">
    <property type="entry name" value="tRNA-synt_1b"/>
    <property type="match status" value="1"/>
</dbReference>
<dbReference type="InterPro" id="IPR002305">
    <property type="entry name" value="aa-tRNA-synth_Ic"/>
</dbReference>
<dbReference type="AlphaFoldDB" id="A0AAX4JC78"/>
<dbReference type="PANTHER" id="PTHR46264:SF4">
    <property type="entry name" value="TYROSINE--TRNA LIGASE, CYTOPLASMIC"/>
    <property type="match status" value="1"/>
</dbReference>
<dbReference type="GO" id="GO:0004831">
    <property type="term" value="F:tyrosine-tRNA ligase activity"/>
    <property type="evidence" value="ECO:0007669"/>
    <property type="project" value="UniProtKB-EC"/>
</dbReference>
<organism evidence="10 11">
    <name type="scientific">Vairimorpha necatrix</name>
    <dbReference type="NCBI Taxonomy" id="6039"/>
    <lineage>
        <taxon>Eukaryota</taxon>
        <taxon>Fungi</taxon>
        <taxon>Fungi incertae sedis</taxon>
        <taxon>Microsporidia</taxon>
        <taxon>Nosematidae</taxon>
        <taxon>Vairimorpha</taxon>
    </lineage>
</organism>
<keyword evidence="6 9" id="KW-0030">Aminoacyl-tRNA synthetase</keyword>
<comment type="catalytic activity">
    <reaction evidence="8">
        <text>tRNA(Tyr) + L-tyrosine + ATP = L-tyrosyl-tRNA(Tyr) + AMP + diphosphate + H(+)</text>
        <dbReference type="Rhea" id="RHEA:10220"/>
        <dbReference type="Rhea" id="RHEA-COMP:9706"/>
        <dbReference type="Rhea" id="RHEA-COMP:9707"/>
        <dbReference type="ChEBI" id="CHEBI:15378"/>
        <dbReference type="ChEBI" id="CHEBI:30616"/>
        <dbReference type="ChEBI" id="CHEBI:33019"/>
        <dbReference type="ChEBI" id="CHEBI:58315"/>
        <dbReference type="ChEBI" id="CHEBI:78442"/>
        <dbReference type="ChEBI" id="CHEBI:78536"/>
        <dbReference type="ChEBI" id="CHEBI:456215"/>
        <dbReference type="EC" id="6.1.1.1"/>
    </reaction>
</comment>
<dbReference type="GO" id="GO:0005524">
    <property type="term" value="F:ATP binding"/>
    <property type="evidence" value="ECO:0007669"/>
    <property type="project" value="UniProtKB-KW"/>
</dbReference>
<keyword evidence="5 9" id="KW-0648">Protein biosynthesis</keyword>
<evidence type="ECO:0000256" key="2">
    <source>
        <dbReference type="ARBA" id="ARBA00022598"/>
    </source>
</evidence>
<evidence type="ECO:0000256" key="4">
    <source>
        <dbReference type="ARBA" id="ARBA00022840"/>
    </source>
</evidence>
<evidence type="ECO:0000256" key="5">
    <source>
        <dbReference type="ARBA" id="ARBA00022917"/>
    </source>
</evidence>
<dbReference type="KEGG" id="vnx:VNE69_05147"/>
<dbReference type="GO" id="GO:0006437">
    <property type="term" value="P:tyrosyl-tRNA aminoacylation"/>
    <property type="evidence" value="ECO:0007669"/>
    <property type="project" value="TreeGrafter"/>
</dbReference>
<reference evidence="10" key="1">
    <citation type="journal article" date="2024" name="BMC Genomics">
        <title>Functional annotation of a divergent genome using sequence and structure-based similarity.</title>
        <authorList>
            <person name="Svedberg D."/>
            <person name="Winiger R.R."/>
            <person name="Berg A."/>
            <person name="Sharma H."/>
            <person name="Tellgren-Roth C."/>
            <person name="Debrunner-Vossbrinck B.A."/>
            <person name="Vossbrinck C.R."/>
            <person name="Barandun J."/>
        </authorList>
    </citation>
    <scope>NUCLEOTIDE SEQUENCE</scope>
    <source>
        <strain evidence="10">Illinois isolate</strain>
    </source>
</reference>
<name>A0AAX4JC78_9MICR</name>
<evidence type="ECO:0000256" key="8">
    <source>
        <dbReference type="ARBA" id="ARBA00048248"/>
    </source>
</evidence>
<gene>
    <name evidence="10" type="ORF">VNE69_05147</name>
</gene>
<evidence type="ECO:0000313" key="11">
    <source>
        <dbReference type="Proteomes" id="UP001334084"/>
    </source>
</evidence>
<dbReference type="EC" id="6.1.1.1" evidence="1"/>
<dbReference type="Proteomes" id="UP001334084">
    <property type="component" value="Chromosome 5"/>
</dbReference>
<sequence>MSNINEEVPKSIGWSCAVTEDLHLGQISSLLTLAQISSNSNTSLKILLDDSDYTLKPNRKLIDTNFINLTSKISNILQNLNIQNVSFHKSTDVRNNENFVNDFYKLISVTSEQDAFKCLDKHDDVKMGDLLVPVIKFLDFVHLDVDKVVYNNEKYIRLGEGNKDVLDLEKDIGFIFSGTIFDNKKNKMTFFDKMSAIWICESEKSISKKINKYFCEEGNVDCYVFEIYEHVIFKFYEMKKKILEIDRDGETLKIESIEELKDLFRNKKIHPSDLKNNCSRIITSIFAQFNIK</sequence>
<dbReference type="RefSeq" id="XP_065329703.1">
    <property type="nucleotide sequence ID" value="XM_065473631.1"/>
</dbReference>
<protein>
    <recommendedName>
        <fullName evidence="1">tyrosine--tRNA ligase</fullName>
        <ecNumber evidence="1">6.1.1.1</ecNumber>
    </recommendedName>
    <alternativeName>
        <fullName evidence="7">Tyrosyl-tRNA synthetase</fullName>
    </alternativeName>
</protein>
<dbReference type="GeneID" id="90541371"/>
<evidence type="ECO:0000256" key="6">
    <source>
        <dbReference type="ARBA" id="ARBA00023146"/>
    </source>
</evidence>
<evidence type="ECO:0000256" key="9">
    <source>
        <dbReference type="RuleBase" id="RU363036"/>
    </source>
</evidence>
<dbReference type="Gene3D" id="1.10.240.10">
    <property type="entry name" value="Tyrosyl-Transfer RNA Synthetase"/>
    <property type="match status" value="1"/>
</dbReference>
<dbReference type="Gene3D" id="3.40.50.620">
    <property type="entry name" value="HUPs"/>
    <property type="match status" value="1"/>
</dbReference>
<accession>A0AAX4JC78</accession>
<evidence type="ECO:0000256" key="3">
    <source>
        <dbReference type="ARBA" id="ARBA00022741"/>
    </source>
</evidence>
<dbReference type="PANTHER" id="PTHR46264">
    <property type="entry name" value="TYROSINE-TRNA LIGASE"/>
    <property type="match status" value="1"/>
</dbReference>
<keyword evidence="11" id="KW-1185">Reference proteome</keyword>
<dbReference type="SUPFAM" id="SSF52374">
    <property type="entry name" value="Nucleotidylyl transferase"/>
    <property type="match status" value="1"/>
</dbReference>
<dbReference type="GO" id="GO:0005737">
    <property type="term" value="C:cytoplasm"/>
    <property type="evidence" value="ECO:0007669"/>
    <property type="project" value="TreeGrafter"/>
</dbReference>
<evidence type="ECO:0000256" key="7">
    <source>
        <dbReference type="ARBA" id="ARBA00033323"/>
    </source>
</evidence>
<comment type="similarity">
    <text evidence="9">Belongs to the class-I aminoacyl-tRNA synthetase family.</text>
</comment>
<proteinExistence type="inferred from homology"/>
<keyword evidence="2 9" id="KW-0436">Ligase</keyword>
<dbReference type="EMBL" id="CP142730">
    <property type="protein sequence ID" value="WUR03558.1"/>
    <property type="molecule type" value="Genomic_DNA"/>
</dbReference>
<evidence type="ECO:0000313" key="10">
    <source>
        <dbReference type="EMBL" id="WUR03558.1"/>
    </source>
</evidence>
<dbReference type="InterPro" id="IPR014729">
    <property type="entry name" value="Rossmann-like_a/b/a_fold"/>
</dbReference>
<keyword evidence="3 9" id="KW-0547">Nucleotide-binding</keyword>
<evidence type="ECO:0000256" key="1">
    <source>
        <dbReference type="ARBA" id="ARBA00013160"/>
    </source>
</evidence>